<keyword evidence="6" id="KW-0966">Cell projection</keyword>
<evidence type="ECO:0000256" key="1">
    <source>
        <dbReference type="ARBA" id="ARBA00005709"/>
    </source>
</evidence>
<dbReference type="PANTHER" id="PTHR42792">
    <property type="entry name" value="FLAGELLIN"/>
    <property type="match status" value="1"/>
</dbReference>
<dbReference type="Pfam" id="PF00700">
    <property type="entry name" value="Flagellin_C"/>
    <property type="match status" value="1"/>
</dbReference>
<comment type="subcellular location">
    <subcellularLocation>
        <location evidence="3">Secreted</location>
    </subcellularLocation>
    <subcellularLocation>
        <location evidence="3">Bacterial flagellum</location>
    </subcellularLocation>
</comment>
<evidence type="ECO:0000256" key="2">
    <source>
        <dbReference type="ARBA" id="ARBA00023143"/>
    </source>
</evidence>
<reference evidence="7" key="1">
    <citation type="submission" date="2015-09" db="EMBL/GenBank/DDBJ databases">
        <authorList>
            <person name="Rodrigo-Torres Lidia"/>
            <person name="Arahal R.David."/>
        </authorList>
    </citation>
    <scope>NUCLEOTIDE SEQUENCE [LARGE SCALE GENOMIC DNA]</scope>
    <source>
        <strain evidence="7">CECT 5114</strain>
    </source>
</reference>
<evidence type="ECO:0000313" key="7">
    <source>
        <dbReference type="Proteomes" id="UP000051184"/>
    </source>
</evidence>
<dbReference type="InterPro" id="IPR001492">
    <property type="entry name" value="Flagellin"/>
</dbReference>
<sequence>MSWLSTRMSSYQMNYFLKGSVSQASLALQRAGQELSTGRRADMFGDLGPRAGVAITMRAREENTQSYIEANKVLENKLEAMLSAIETVRGPVEDVLQAAIVNKESKSLGAAAIQAQARAALETVIGTLNISFNNEFLFSGTTSNAPALNRWDSADADTGLSPEDVIAAVLGSGPTSTADVTTMMAEIDQIFDGTHSNANYHFEASFYNGTPELDGGGVPNNRIAGRLDQDQELVYGVQANDQGFRDVIKGLAVLAAVDIQDIADEDTYRDWMDAAVNTLSDGQQGVLAASANLGFNQQVVENAKLRLEDISIVQRKQITTYENIDPYEVATRMSSLETQLQASYSVSSRLSNLSILDWYR</sequence>
<comment type="function">
    <text evidence="3">Flagellin is the subunit protein which polymerizes to form the filaments of bacterial flagella.</text>
</comment>
<dbReference type="GO" id="GO:0009288">
    <property type="term" value="C:bacterial-type flagellum"/>
    <property type="evidence" value="ECO:0007669"/>
    <property type="project" value="UniProtKB-SubCell"/>
</dbReference>
<feature type="domain" description="Flagellin C-terminal" evidence="5">
    <location>
        <begin position="287"/>
        <end position="356"/>
    </location>
</feature>
<evidence type="ECO:0000259" key="5">
    <source>
        <dbReference type="Pfam" id="PF00700"/>
    </source>
</evidence>
<dbReference type="STRING" id="1715691.TA5113_01891"/>
<dbReference type="RefSeq" id="WP_058314838.1">
    <property type="nucleotide sequence ID" value="NZ_CYTO01000019.1"/>
</dbReference>
<dbReference type="InterPro" id="IPR046358">
    <property type="entry name" value="Flagellin_C"/>
</dbReference>
<evidence type="ECO:0000256" key="3">
    <source>
        <dbReference type="RuleBase" id="RU362073"/>
    </source>
</evidence>
<comment type="similarity">
    <text evidence="1 3">Belongs to the bacterial flagellin family.</text>
</comment>
<keyword evidence="2 3" id="KW-0975">Bacterial flagellum</keyword>
<dbReference type="GO" id="GO:0005198">
    <property type="term" value="F:structural molecule activity"/>
    <property type="evidence" value="ECO:0007669"/>
    <property type="project" value="UniProtKB-UniRule"/>
</dbReference>
<evidence type="ECO:0000259" key="4">
    <source>
        <dbReference type="Pfam" id="PF00669"/>
    </source>
</evidence>
<organism evidence="6 7">
    <name type="scientific">Cognatishimia activa</name>
    <dbReference type="NCBI Taxonomy" id="1715691"/>
    <lineage>
        <taxon>Bacteria</taxon>
        <taxon>Pseudomonadati</taxon>
        <taxon>Pseudomonadota</taxon>
        <taxon>Alphaproteobacteria</taxon>
        <taxon>Rhodobacterales</taxon>
        <taxon>Paracoccaceae</taxon>
        <taxon>Cognatishimia</taxon>
    </lineage>
</organism>
<protein>
    <recommendedName>
        <fullName evidence="3">Flagellin</fullName>
    </recommendedName>
</protein>
<dbReference type="PANTHER" id="PTHR42792:SF1">
    <property type="entry name" value="FLAGELLAR HOOK-ASSOCIATED PROTEIN 3"/>
    <property type="match status" value="1"/>
</dbReference>
<keyword evidence="6" id="KW-0969">Cilium</keyword>
<accession>A0A0P1IQZ4</accession>
<dbReference type="GO" id="GO:0005576">
    <property type="term" value="C:extracellular region"/>
    <property type="evidence" value="ECO:0007669"/>
    <property type="project" value="UniProtKB-SubCell"/>
</dbReference>
<evidence type="ECO:0000313" key="6">
    <source>
        <dbReference type="EMBL" id="CUK25882.1"/>
    </source>
</evidence>
<dbReference type="EMBL" id="CYUE01000018">
    <property type="protein sequence ID" value="CUK25882.1"/>
    <property type="molecule type" value="Genomic_DNA"/>
</dbReference>
<keyword evidence="6" id="KW-0282">Flagellum</keyword>
<dbReference type="AlphaFoldDB" id="A0A0P1IQZ4"/>
<feature type="domain" description="Flagellin N-terminal" evidence="4">
    <location>
        <begin position="10"/>
        <end position="141"/>
    </location>
</feature>
<dbReference type="InterPro" id="IPR001029">
    <property type="entry name" value="Flagellin_N"/>
</dbReference>
<keyword evidence="3" id="KW-0964">Secreted</keyword>
<dbReference type="Gene3D" id="1.20.1330.10">
    <property type="entry name" value="f41 fragment of flagellin, N-terminal domain"/>
    <property type="match status" value="1"/>
</dbReference>
<dbReference type="Proteomes" id="UP000051184">
    <property type="component" value="Unassembled WGS sequence"/>
</dbReference>
<name>A0A0P1IQZ4_9RHOB</name>
<dbReference type="Pfam" id="PF00669">
    <property type="entry name" value="Flagellin_N"/>
    <property type="match status" value="1"/>
</dbReference>
<keyword evidence="7" id="KW-1185">Reference proteome</keyword>
<dbReference type="SUPFAM" id="SSF64518">
    <property type="entry name" value="Phase 1 flagellin"/>
    <property type="match status" value="1"/>
</dbReference>
<gene>
    <name evidence="6" type="ORF">TA5114_01686</name>
</gene>
<proteinExistence type="inferred from homology"/>
<dbReference type="OrthoDB" id="7312911at2"/>